<dbReference type="SUPFAM" id="SSF52540">
    <property type="entry name" value="P-loop containing nucleoside triphosphate hydrolases"/>
    <property type="match status" value="1"/>
</dbReference>
<dbReference type="OrthoDB" id="9778870at2"/>
<accession>A0A921TDT1</accession>
<dbReference type="PANTHER" id="PTHR46743">
    <property type="entry name" value="TEICHOIC ACIDS EXPORT ATP-BINDING PROTEIN TAGH"/>
    <property type="match status" value="1"/>
</dbReference>
<dbReference type="InterPro" id="IPR003593">
    <property type="entry name" value="AAA+_ATPase"/>
</dbReference>
<dbReference type="Pfam" id="PF00005">
    <property type="entry name" value="ABC_tran"/>
    <property type="match status" value="1"/>
</dbReference>
<evidence type="ECO:0000313" key="5">
    <source>
        <dbReference type="Proteomes" id="UP000698242"/>
    </source>
</evidence>
<dbReference type="RefSeq" id="WP_159964361.1">
    <property type="nucleotide sequence ID" value="NZ_APKE01000013.1"/>
</dbReference>
<gene>
    <name evidence="4" type="primary">rkpS</name>
    <name evidence="4" type="ORF">PMES_00941</name>
</gene>
<dbReference type="InterPro" id="IPR003439">
    <property type="entry name" value="ABC_transporter-like_ATP-bd"/>
</dbReference>
<dbReference type="Proteomes" id="UP000698242">
    <property type="component" value="Unassembled WGS sequence"/>
</dbReference>
<evidence type="ECO:0000256" key="2">
    <source>
        <dbReference type="ARBA" id="ARBA00022840"/>
    </source>
</evidence>
<feature type="domain" description="ABC transporter" evidence="3">
    <location>
        <begin position="2"/>
        <end position="219"/>
    </location>
</feature>
<dbReference type="PANTHER" id="PTHR46743:SF2">
    <property type="entry name" value="TEICHOIC ACIDS EXPORT ATP-BINDING PROTEIN TAGH"/>
    <property type="match status" value="1"/>
</dbReference>
<keyword evidence="5" id="KW-1185">Reference proteome</keyword>
<dbReference type="AlphaFoldDB" id="A0A921TDT1"/>
<dbReference type="EMBL" id="APKE01000013">
    <property type="protein sequence ID" value="KAF0676651.1"/>
    <property type="molecule type" value="Genomic_DNA"/>
</dbReference>
<evidence type="ECO:0000259" key="3">
    <source>
        <dbReference type="PROSITE" id="PS50893"/>
    </source>
</evidence>
<organism evidence="4 5">
    <name type="scientific">Profundibacterium mesophilum KAUST100406-0324</name>
    <dbReference type="NCBI Taxonomy" id="1037889"/>
    <lineage>
        <taxon>Bacteria</taxon>
        <taxon>Pseudomonadati</taxon>
        <taxon>Pseudomonadota</taxon>
        <taxon>Alphaproteobacteria</taxon>
        <taxon>Rhodobacterales</taxon>
        <taxon>Roseobacteraceae</taxon>
        <taxon>Profundibacterium</taxon>
    </lineage>
</organism>
<dbReference type="GO" id="GO:0005524">
    <property type="term" value="F:ATP binding"/>
    <property type="evidence" value="ECO:0007669"/>
    <property type="project" value="UniProtKB-KW"/>
</dbReference>
<name>A0A921TDT1_9RHOB</name>
<proteinExistence type="predicted"/>
<comment type="caution">
    <text evidence="4">The sequence shown here is derived from an EMBL/GenBank/DDBJ whole genome shotgun (WGS) entry which is preliminary data.</text>
</comment>
<keyword evidence="2" id="KW-0067">ATP-binding</keyword>
<keyword evidence="1" id="KW-0547">Nucleotide-binding</keyword>
<evidence type="ECO:0000313" key="4">
    <source>
        <dbReference type="EMBL" id="KAF0676651.1"/>
    </source>
</evidence>
<dbReference type="PROSITE" id="PS50893">
    <property type="entry name" value="ABC_TRANSPORTER_2"/>
    <property type="match status" value="1"/>
</dbReference>
<dbReference type="InterPro" id="IPR017871">
    <property type="entry name" value="ABC_transporter-like_CS"/>
</dbReference>
<reference evidence="4" key="1">
    <citation type="submission" date="2013-03" db="EMBL/GenBank/DDBJ databases">
        <title>Genome Sequence of the Profundibacterium mesophilum strain KAUST100406-0324T from Red Sea, a novel genus in the family Rhodobacteraceae.</title>
        <authorList>
            <person name="Essack M."/>
            <person name="Alam I."/>
            <person name="Lafi F."/>
            <person name="Alawi W."/>
            <person name="Kamanu F."/>
            <person name="Al-Suwailem A."/>
            <person name="Lee O.O."/>
            <person name="Xu Y."/>
            <person name="Bajic V."/>
            <person name="Qian P.-Y."/>
            <person name="Archer J."/>
        </authorList>
    </citation>
    <scope>NUCLEOTIDE SEQUENCE</scope>
    <source>
        <strain evidence="4">KAUST100406-0324</strain>
    </source>
</reference>
<dbReference type="Gene3D" id="3.40.50.300">
    <property type="entry name" value="P-loop containing nucleotide triphosphate hydrolases"/>
    <property type="match status" value="1"/>
</dbReference>
<dbReference type="SMART" id="SM00382">
    <property type="entry name" value="AAA"/>
    <property type="match status" value="1"/>
</dbReference>
<dbReference type="GO" id="GO:0016887">
    <property type="term" value="F:ATP hydrolysis activity"/>
    <property type="evidence" value="ECO:0007669"/>
    <property type="project" value="InterPro"/>
</dbReference>
<protein>
    <submittedName>
        <fullName evidence="4">ABC polysaccharide export transporter ATPase subunit</fullName>
    </submittedName>
</protein>
<dbReference type="InterPro" id="IPR027417">
    <property type="entry name" value="P-loop_NTPase"/>
</dbReference>
<dbReference type="InterPro" id="IPR050683">
    <property type="entry name" value="Bact_Polysacc_Export_ATP-bd"/>
</dbReference>
<sequence>MIEFDAVSKSFWTGSQRKVILDRASFRVELGNSMGILAPNGTGKTTLINMMAGLEKPDEGEIRRTSRISFPLGFMGGVVNKLSATENTRFIARLYGLDPDYLEAFCRWLCGLEEYFDMPVGTYSAGMRSRLSFALLLALDFDIYLIDEGMPSTTDVEFNRKAGEILRERLENSTVIVVSHQAETLEKFCRSAAVLLDGQLLMFDTLEEAKQLYDYETQS</sequence>
<dbReference type="PROSITE" id="PS00211">
    <property type="entry name" value="ABC_TRANSPORTER_1"/>
    <property type="match status" value="1"/>
</dbReference>
<evidence type="ECO:0000256" key="1">
    <source>
        <dbReference type="ARBA" id="ARBA00022741"/>
    </source>
</evidence>